<dbReference type="EC" id="2.7.1.-" evidence="5"/>
<organism evidence="6 7">
    <name type="scientific">Thomasclavelia cocleata</name>
    <dbReference type="NCBI Taxonomy" id="69824"/>
    <lineage>
        <taxon>Bacteria</taxon>
        <taxon>Bacillati</taxon>
        <taxon>Bacillota</taxon>
        <taxon>Erysipelotrichia</taxon>
        <taxon>Erysipelotrichales</taxon>
        <taxon>Coprobacillaceae</taxon>
        <taxon>Thomasclavelia</taxon>
    </lineage>
</organism>
<dbReference type="GO" id="GO:0003950">
    <property type="term" value="F:NAD+ poly-ADP-ribosyltransferase activity"/>
    <property type="evidence" value="ECO:0007669"/>
    <property type="project" value="InterPro"/>
</dbReference>
<dbReference type="Gene3D" id="1.10.10.970">
    <property type="entry name" value="RNA 2'-phosphotransferase, Tpt1/KptA family, N-terminal domain"/>
    <property type="match status" value="1"/>
</dbReference>
<keyword evidence="3 5" id="KW-0520">NAD</keyword>
<dbReference type="InterPro" id="IPR042081">
    <property type="entry name" value="RNA_2'-PTrans_C"/>
</dbReference>
<dbReference type="Proteomes" id="UP000198558">
    <property type="component" value="Unassembled WGS sequence"/>
</dbReference>
<dbReference type="Gene3D" id="3.20.170.30">
    <property type="match status" value="1"/>
</dbReference>
<dbReference type="SUPFAM" id="SSF56399">
    <property type="entry name" value="ADP-ribosylation"/>
    <property type="match status" value="1"/>
</dbReference>
<dbReference type="RefSeq" id="WP_092354395.1">
    <property type="nucleotide sequence ID" value="NZ_FOIN01000020.1"/>
</dbReference>
<name>A0A1I0FNX8_9FIRM</name>
<dbReference type="GO" id="GO:0006388">
    <property type="term" value="P:tRNA splicing, via endonucleolytic cleavage and ligation"/>
    <property type="evidence" value="ECO:0007669"/>
    <property type="project" value="UniProtKB-UniRule"/>
</dbReference>
<dbReference type="PANTHER" id="PTHR12684:SF2">
    <property type="entry name" value="TRNA 2'-PHOSPHOTRANSFERASE 1"/>
    <property type="match status" value="1"/>
</dbReference>
<evidence type="ECO:0000256" key="1">
    <source>
        <dbReference type="ARBA" id="ARBA00009836"/>
    </source>
</evidence>
<evidence type="ECO:0000256" key="2">
    <source>
        <dbReference type="ARBA" id="ARBA00022679"/>
    </source>
</evidence>
<evidence type="ECO:0000256" key="3">
    <source>
        <dbReference type="ARBA" id="ARBA00023027"/>
    </source>
</evidence>
<evidence type="ECO:0000313" key="6">
    <source>
        <dbReference type="EMBL" id="SET59010.1"/>
    </source>
</evidence>
<dbReference type="InterPro" id="IPR042080">
    <property type="entry name" value="RNA_2'-PTrans_N"/>
</dbReference>
<proteinExistence type="inferred from homology"/>
<dbReference type="GO" id="GO:0000215">
    <property type="term" value="F:tRNA 2'-phosphotransferase activity"/>
    <property type="evidence" value="ECO:0007669"/>
    <property type="project" value="TreeGrafter"/>
</dbReference>
<dbReference type="Pfam" id="PF01885">
    <property type="entry name" value="PTS_2-RNA"/>
    <property type="match status" value="1"/>
</dbReference>
<reference evidence="7" key="1">
    <citation type="submission" date="2016-10" db="EMBL/GenBank/DDBJ databases">
        <authorList>
            <person name="Varghese N."/>
            <person name="Submissions S."/>
        </authorList>
    </citation>
    <scope>NUCLEOTIDE SEQUENCE [LARGE SCALE GENOMIC DNA]</scope>
    <source>
        <strain evidence="7">DSM 1551</strain>
    </source>
</reference>
<comment type="function">
    <text evidence="4 5">Removes the 2'-phosphate from RNA via an intermediate in which the phosphate is ADP-ribosylated by NAD followed by a presumed transesterification to release the RNA and generate ADP-ribose 1''-2''-cyclic phosphate (APPR&gt;P). May function as an ADP-ribosylase.</text>
</comment>
<dbReference type="AlphaFoldDB" id="A0A1I0FNX8"/>
<accession>A0A1I0FNX8</accession>
<evidence type="ECO:0000313" key="7">
    <source>
        <dbReference type="Proteomes" id="UP000198558"/>
    </source>
</evidence>
<evidence type="ECO:0000256" key="5">
    <source>
        <dbReference type="HAMAP-Rule" id="MF_00299"/>
    </source>
</evidence>
<evidence type="ECO:0000256" key="4">
    <source>
        <dbReference type="ARBA" id="ARBA00025212"/>
    </source>
</evidence>
<keyword evidence="7" id="KW-1185">Reference proteome</keyword>
<dbReference type="OrthoDB" id="4537997at2"/>
<dbReference type="EMBL" id="FOIN01000020">
    <property type="protein sequence ID" value="SET59010.1"/>
    <property type="molecule type" value="Genomic_DNA"/>
</dbReference>
<dbReference type="InterPro" id="IPR002745">
    <property type="entry name" value="Ptrans_KptA/Tpt1"/>
</dbReference>
<dbReference type="InterPro" id="IPR022928">
    <property type="entry name" value="RNA_2'-PTrans_KptA"/>
</dbReference>
<gene>
    <name evidence="5" type="primary">kptA</name>
    <name evidence="6" type="ORF">SAMN04489758_12035</name>
</gene>
<dbReference type="PANTHER" id="PTHR12684">
    <property type="entry name" value="PUTATIVE PHOSPHOTRANSFERASE"/>
    <property type="match status" value="1"/>
</dbReference>
<comment type="similarity">
    <text evidence="1 5">Belongs to the KptA/TPT1 family.</text>
</comment>
<sequence>MSDLVKLGKYLSLILRHKPEVIGIKLDEHGWADIDELLVGMNRQGRFINRELLDEIVKTNNKKRYQYNDDLTKIRANQGHSINVDVNLQEKVPPNTLYHGTALRYLDEIKLFGIKKMNRLYVHLSKDKETAINVGKRHGKAIILEIDTKKMLNDGHKFYYSNNGVWLCDDIDFKYVRRIFDDKK</sequence>
<dbReference type="NCBIfam" id="NF002014">
    <property type="entry name" value="PRK00819.1-4"/>
    <property type="match status" value="1"/>
</dbReference>
<protein>
    <recommendedName>
        <fullName evidence="5">Probable RNA 2'-phosphotransferase</fullName>
        <ecNumber evidence="5">2.7.1.-</ecNumber>
    </recommendedName>
</protein>
<dbReference type="HAMAP" id="MF_00299">
    <property type="entry name" value="KptA"/>
    <property type="match status" value="1"/>
</dbReference>
<keyword evidence="2 5" id="KW-0808">Transferase</keyword>
<dbReference type="GeneID" id="78288672"/>